<dbReference type="InterPro" id="IPR001576">
    <property type="entry name" value="Phosphoglycerate_kinase"/>
</dbReference>
<dbReference type="InterPro" id="IPR036043">
    <property type="entry name" value="Phosphoglycerate_kinase_sf"/>
</dbReference>
<dbReference type="PRINTS" id="PR00477">
    <property type="entry name" value="PHGLYCKINASE"/>
</dbReference>
<evidence type="ECO:0000256" key="7">
    <source>
        <dbReference type="ARBA" id="ARBA00022490"/>
    </source>
</evidence>
<feature type="binding site" evidence="14">
    <location>
        <position position="206"/>
    </location>
    <ligand>
        <name>ATP</name>
        <dbReference type="ChEBI" id="CHEBI:30616"/>
    </ligand>
</feature>
<dbReference type="OMA" id="CCFEERE"/>
<keyword evidence="10 15" id="KW-0418">Kinase</keyword>
<evidence type="ECO:0000256" key="8">
    <source>
        <dbReference type="ARBA" id="ARBA00022679"/>
    </source>
</evidence>
<dbReference type="Pfam" id="PF00162">
    <property type="entry name" value="PGK"/>
    <property type="match status" value="1"/>
</dbReference>
<evidence type="ECO:0000313" key="17">
    <source>
        <dbReference type="EMBL" id="CAG1837083.1"/>
    </source>
</evidence>
<dbReference type="CDD" id="cd00318">
    <property type="entry name" value="Phosphoglycerate_kinase"/>
    <property type="match status" value="1"/>
</dbReference>
<evidence type="ECO:0000256" key="11">
    <source>
        <dbReference type="ARBA" id="ARBA00022840"/>
    </source>
</evidence>
<dbReference type="GO" id="GO:0043531">
    <property type="term" value="F:ADP binding"/>
    <property type="evidence" value="ECO:0000318"/>
    <property type="project" value="GO_Central"/>
</dbReference>
<dbReference type="FunCoup" id="A0A804IZA3">
    <property type="interactions" value="2968"/>
</dbReference>
<dbReference type="Proteomes" id="UP000012960">
    <property type="component" value="Unplaced"/>
</dbReference>
<feature type="binding site" evidence="13">
    <location>
        <position position="41"/>
    </location>
    <ligand>
        <name>(2R)-3-phosphoglycerate</name>
        <dbReference type="ChEBI" id="CHEBI:58272"/>
    </ligand>
</feature>
<dbReference type="EC" id="2.7.2.3" evidence="6 15"/>
<organism evidence="18 19">
    <name type="scientific">Musa acuminata subsp. malaccensis</name>
    <name type="common">Wild banana</name>
    <name type="synonym">Musa malaccensis</name>
    <dbReference type="NCBI Taxonomy" id="214687"/>
    <lineage>
        <taxon>Eukaryota</taxon>
        <taxon>Viridiplantae</taxon>
        <taxon>Streptophyta</taxon>
        <taxon>Embryophyta</taxon>
        <taxon>Tracheophyta</taxon>
        <taxon>Spermatophyta</taxon>
        <taxon>Magnoliopsida</taxon>
        <taxon>Liliopsida</taxon>
        <taxon>Zingiberales</taxon>
        <taxon>Musaceae</taxon>
        <taxon>Musa</taxon>
    </lineage>
</organism>
<dbReference type="Gramene" id="Ma05_t00310.1">
    <property type="protein sequence ID" value="Ma05_p00310.1"/>
    <property type="gene ID" value="Ma05_g00310"/>
</dbReference>
<dbReference type="SUPFAM" id="SSF53748">
    <property type="entry name" value="Phosphoglycerate kinase"/>
    <property type="match status" value="1"/>
</dbReference>
<dbReference type="OrthoDB" id="275353at2759"/>
<evidence type="ECO:0000313" key="18">
    <source>
        <dbReference type="EnsemblPlants" id="Ma05_p00310.1"/>
    </source>
</evidence>
<dbReference type="HAMAP" id="MF_00145">
    <property type="entry name" value="Phosphoglyc_kinase"/>
    <property type="match status" value="1"/>
</dbReference>
<dbReference type="GO" id="GO:0006096">
    <property type="term" value="P:glycolytic process"/>
    <property type="evidence" value="ECO:0000318"/>
    <property type="project" value="GO_Central"/>
</dbReference>
<name>A0A804IZA3_MUSAM</name>
<dbReference type="PROSITE" id="PS00111">
    <property type="entry name" value="PGLYCERATE_KINASE"/>
    <property type="match status" value="1"/>
</dbReference>
<dbReference type="GO" id="GO:0005524">
    <property type="term" value="F:ATP binding"/>
    <property type="evidence" value="ECO:0000318"/>
    <property type="project" value="GO_Central"/>
</dbReference>
<evidence type="ECO:0000256" key="16">
    <source>
        <dbReference type="RuleBase" id="RU000696"/>
    </source>
</evidence>
<gene>
    <name evidence="17" type="ORF">GSMUA_252600.1</name>
</gene>
<evidence type="ECO:0000256" key="10">
    <source>
        <dbReference type="ARBA" id="ARBA00022777"/>
    </source>
</evidence>
<feature type="binding site" evidence="13">
    <location>
        <begin position="64"/>
        <end position="67"/>
    </location>
    <ligand>
        <name>substrate</name>
    </ligand>
</feature>
<accession>A0A804IZA3</accession>
<keyword evidence="19" id="KW-1185">Reference proteome</keyword>
<feature type="binding site" evidence="14">
    <location>
        <begin position="357"/>
        <end position="360"/>
    </location>
    <ligand>
        <name>ATP</name>
        <dbReference type="ChEBI" id="CHEBI:30616"/>
    </ligand>
</feature>
<evidence type="ECO:0000256" key="9">
    <source>
        <dbReference type="ARBA" id="ARBA00022741"/>
    </source>
</evidence>
<dbReference type="InterPro" id="IPR015824">
    <property type="entry name" value="Phosphoglycerate_kinase_N"/>
</dbReference>
<proteinExistence type="inferred from homology"/>
<evidence type="ECO:0000256" key="12">
    <source>
        <dbReference type="ARBA" id="ARBA00022842"/>
    </source>
</evidence>
<comment type="similarity">
    <text evidence="4 15">Belongs to the phosphoglycerate kinase family.</text>
</comment>
<reference evidence="17" key="1">
    <citation type="submission" date="2021-03" db="EMBL/GenBank/DDBJ databases">
        <authorList>
            <consortium name="Genoscope - CEA"/>
            <person name="William W."/>
        </authorList>
    </citation>
    <scope>NUCLEOTIDE SEQUENCE</scope>
    <source>
        <strain evidence="17">Doubled-haploid Pahang</strain>
    </source>
</reference>
<evidence type="ECO:0000313" key="19">
    <source>
        <dbReference type="Proteomes" id="UP000012960"/>
    </source>
</evidence>
<feature type="binding site" evidence="13">
    <location>
        <begin position="25"/>
        <end position="27"/>
    </location>
    <ligand>
        <name>substrate</name>
    </ligand>
</feature>
<comment type="subunit">
    <text evidence="5 16">Monomer.</text>
</comment>
<feature type="binding site" evidence="14">
    <location>
        <position position="328"/>
    </location>
    <ligand>
        <name>ATP</name>
        <dbReference type="ChEBI" id="CHEBI:30616"/>
    </ligand>
</feature>
<comment type="catalytic activity">
    <reaction evidence="1 15">
        <text>(2R)-3-phosphoglycerate + ATP = (2R)-3-phospho-glyceroyl phosphate + ADP</text>
        <dbReference type="Rhea" id="RHEA:14801"/>
        <dbReference type="ChEBI" id="CHEBI:30616"/>
        <dbReference type="ChEBI" id="CHEBI:57604"/>
        <dbReference type="ChEBI" id="CHEBI:58272"/>
        <dbReference type="ChEBI" id="CHEBI:456216"/>
        <dbReference type="EC" id="2.7.2.3"/>
    </reaction>
</comment>
<dbReference type="Gene3D" id="3.40.50.1260">
    <property type="entry name" value="Phosphoglycerate kinase, N-terminal domain"/>
    <property type="match status" value="2"/>
</dbReference>
<dbReference type="GO" id="GO:0005829">
    <property type="term" value="C:cytosol"/>
    <property type="evidence" value="ECO:0000318"/>
    <property type="project" value="GO_Central"/>
</dbReference>
<evidence type="ECO:0000256" key="15">
    <source>
        <dbReference type="RuleBase" id="RU000532"/>
    </source>
</evidence>
<feature type="binding site" evidence="13">
    <location>
        <position position="122"/>
    </location>
    <ligand>
        <name>(2R)-3-phosphoglycerate</name>
        <dbReference type="ChEBI" id="CHEBI:58272"/>
    </ligand>
</feature>
<evidence type="ECO:0000256" key="6">
    <source>
        <dbReference type="ARBA" id="ARBA00013061"/>
    </source>
</evidence>
<keyword evidence="11 14" id="KW-0067">ATP-binding</keyword>
<sequence length="401" mass="42225">MATKKSVGALTEADLKGKKVFVRVDLNVPLDETLKVTDDTRIRASVPTIKYLMERGARIILASHLGRPKGVTPKYSLKPVVPRLSELLGVNVAMANDCIGVEVEKLISALPDGGVLLLENVRFYKEEEKNDPEFAKKLASLADLYVNDAFGTAHRAHASTEGVTKYLKPSVAGFLMQKELDYLVGAVANPKKPFAAIVGGSKVSTKIGVMESLLETVDILILGGGMIFTFYKAQGYSVGSSLVEEDKLNLATSLLEKAKSKGVSLLLPTDVVVADKFAADAESKIVPASGIPDGWMGLDIGPDSIKSFSGTLESTKTIIWNGPMGVFEYEKFAVGTEAIAKKLADLSGSGVTTIIGGGDSVAAVEKVGLAAKMSHISTGGGASLELLEGKTLPGVLALDDA</sequence>
<dbReference type="SMR" id="A0A804IZA3"/>
<dbReference type="PANTHER" id="PTHR11406">
    <property type="entry name" value="PHOSPHOGLYCERATE KINASE"/>
    <property type="match status" value="1"/>
</dbReference>
<evidence type="ECO:0000256" key="5">
    <source>
        <dbReference type="ARBA" id="ARBA00011245"/>
    </source>
</evidence>
<dbReference type="FunFam" id="3.40.50.1260:FF:000002">
    <property type="entry name" value="Phosphoglycerate kinase"/>
    <property type="match status" value="1"/>
</dbReference>
<keyword evidence="12" id="KW-0460">Magnesium</keyword>
<keyword evidence="8 15" id="KW-0808">Transferase</keyword>
<evidence type="ECO:0000256" key="14">
    <source>
        <dbReference type="PIRSR" id="PIRSR000724-2"/>
    </source>
</evidence>
<evidence type="ECO:0000256" key="1">
    <source>
        <dbReference type="ARBA" id="ARBA00000642"/>
    </source>
</evidence>
<evidence type="ECO:0000256" key="4">
    <source>
        <dbReference type="ARBA" id="ARBA00008982"/>
    </source>
</evidence>
<dbReference type="AlphaFoldDB" id="A0A804IZA3"/>
<dbReference type="EnsemblPlants" id="Ma05_t00310.1">
    <property type="protein sequence ID" value="Ma05_p00310.1"/>
    <property type="gene ID" value="Ma05_g00310"/>
</dbReference>
<dbReference type="InterPro" id="IPR015911">
    <property type="entry name" value="Phosphoglycerate_kinase_CS"/>
</dbReference>
<evidence type="ECO:0000256" key="13">
    <source>
        <dbReference type="PIRSR" id="PIRSR000724-1"/>
    </source>
</evidence>
<dbReference type="GO" id="GO:0006094">
    <property type="term" value="P:gluconeogenesis"/>
    <property type="evidence" value="ECO:0000318"/>
    <property type="project" value="GO_Central"/>
</dbReference>
<dbReference type="GO" id="GO:0004618">
    <property type="term" value="F:phosphoglycerate kinase activity"/>
    <property type="evidence" value="ECO:0000318"/>
    <property type="project" value="GO_Central"/>
</dbReference>
<keyword evidence="7" id="KW-0963">Cytoplasm</keyword>
<comment type="subcellular location">
    <subcellularLocation>
        <location evidence="3">Cytoplasm</location>
    </subcellularLocation>
</comment>
<feature type="binding site" evidence="13">
    <location>
        <position position="155"/>
    </location>
    <ligand>
        <name>(2R)-3-phosphoglycerate</name>
        <dbReference type="ChEBI" id="CHEBI:58272"/>
    </ligand>
</feature>
<dbReference type="FunFam" id="3.40.50.1260:FF:000007">
    <property type="entry name" value="Phosphoglycerate kinase"/>
    <property type="match status" value="1"/>
</dbReference>
<reference evidence="18" key="2">
    <citation type="submission" date="2021-05" db="UniProtKB">
        <authorList>
            <consortium name="EnsemblPlants"/>
        </authorList>
    </citation>
    <scope>IDENTIFICATION</scope>
    <source>
        <strain evidence="18">subsp. malaccensis</strain>
    </source>
</reference>
<comment type="cofactor">
    <cofactor evidence="2">
        <name>Mg(2+)</name>
        <dbReference type="ChEBI" id="CHEBI:18420"/>
    </cofactor>
</comment>
<protein>
    <recommendedName>
        <fullName evidence="6 15">Phosphoglycerate kinase</fullName>
        <ecNumber evidence="6 15">2.7.2.3</ecNumber>
    </recommendedName>
</protein>
<dbReference type="EMBL" id="HG996470">
    <property type="protein sequence ID" value="CAG1837083.1"/>
    <property type="molecule type" value="Genomic_DNA"/>
</dbReference>
<evidence type="ECO:0000256" key="2">
    <source>
        <dbReference type="ARBA" id="ARBA00001946"/>
    </source>
</evidence>
<dbReference type="PIRSF" id="PIRSF000724">
    <property type="entry name" value="Pgk"/>
    <property type="match status" value="1"/>
</dbReference>
<keyword evidence="9" id="KW-0547">Nucleotide-binding</keyword>
<dbReference type="PANTHER" id="PTHR11406:SF27">
    <property type="entry name" value="PHOSPHOGLYCERATE KINASE 3, CYTOSOLIC"/>
    <property type="match status" value="1"/>
</dbReference>
<evidence type="ECO:0000256" key="3">
    <source>
        <dbReference type="ARBA" id="ARBA00004496"/>
    </source>
</evidence>